<dbReference type="PIRSF" id="PIRSF017393">
    <property type="entry name" value="MTase_SAV2177"/>
    <property type="match status" value="1"/>
</dbReference>
<gene>
    <name evidence="2" type="ORF">FB559_5975</name>
</gene>
<dbReference type="Pfam" id="PF04672">
    <property type="entry name" value="Methyltransf_19"/>
    <property type="match status" value="1"/>
</dbReference>
<accession>A0A543CT43</accession>
<dbReference type="SUPFAM" id="SSF53335">
    <property type="entry name" value="S-adenosyl-L-methionine-dependent methyltransferases"/>
    <property type="match status" value="1"/>
</dbReference>
<keyword evidence="2" id="KW-0489">Methyltransferase</keyword>
<name>A0A543CT43_9ACTN</name>
<keyword evidence="3" id="KW-1185">Reference proteome</keyword>
<dbReference type="InterPro" id="IPR029063">
    <property type="entry name" value="SAM-dependent_MTases_sf"/>
</dbReference>
<dbReference type="Proteomes" id="UP000316096">
    <property type="component" value="Unassembled WGS sequence"/>
</dbReference>
<dbReference type="Gene3D" id="3.40.50.150">
    <property type="entry name" value="Vaccinia Virus protein VP39"/>
    <property type="match status" value="1"/>
</dbReference>
<evidence type="ECO:0000313" key="2">
    <source>
        <dbReference type="EMBL" id="TQM00265.1"/>
    </source>
</evidence>
<organism evidence="2 3">
    <name type="scientific">Actinoallomurus bryophytorum</name>
    <dbReference type="NCBI Taxonomy" id="1490222"/>
    <lineage>
        <taxon>Bacteria</taxon>
        <taxon>Bacillati</taxon>
        <taxon>Actinomycetota</taxon>
        <taxon>Actinomycetes</taxon>
        <taxon>Streptosporangiales</taxon>
        <taxon>Thermomonosporaceae</taxon>
        <taxon>Actinoallomurus</taxon>
    </lineage>
</organism>
<dbReference type="EMBL" id="VFOZ01000001">
    <property type="protein sequence ID" value="TQM00265.1"/>
    <property type="molecule type" value="Genomic_DNA"/>
</dbReference>
<comment type="caution">
    <text evidence="2">The sequence shown here is derived from an EMBL/GenBank/DDBJ whole genome shotgun (WGS) entry which is preliminary data.</text>
</comment>
<protein>
    <submittedName>
        <fullName evidence="2">S-adenosyl methyltransferase</fullName>
    </submittedName>
</protein>
<reference evidence="2 3" key="1">
    <citation type="submission" date="2019-06" db="EMBL/GenBank/DDBJ databases">
        <title>Sequencing the genomes of 1000 actinobacteria strains.</title>
        <authorList>
            <person name="Klenk H.-P."/>
        </authorList>
    </citation>
    <scope>NUCLEOTIDE SEQUENCE [LARGE SCALE GENOMIC DNA]</scope>
    <source>
        <strain evidence="2 3">DSM 102200</strain>
    </source>
</reference>
<proteinExistence type="predicted"/>
<evidence type="ECO:0000313" key="3">
    <source>
        <dbReference type="Proteomes" id="UP000316096"/>
    </source>
</evidence>
<dbReference type="InterPro" id="IPR006764">
    <property type="entry name" value="SAM_dep_MeTrfase_SAV2177_type"/>
</dbReference>
<dbReference type="GO" id="GO:0032259">
    <property type="term" value="P:methylation"/>
    <property type="evidence" value="ECO:0007669"/>
    <property type="project" value="UniProtKB-KW"/>
</dbReference>
<sequence length="281" mass="30361">MVERADWANPGSEQPDGPPVLDLKVDVPHSARIYDHLLGGKDNFPADRDAAAEIIKDWVHLPQSMRANRNFMARVARHLAAERGIRQFLDIGTGLPTAPNLHEVVQSVAPESRVVYVDNDPIVLVHARALLYSTPEGRTAYVDADLRDPESILGSAQFRGTLSLDRPIALSLIAIMQFVVDDAEAKRIVDRLVEPLPVGSVLALSTVTADSAPEEVNGGVAAYNERGIPCKARDKAEVEGLFDGLTLLDPGVTLVNHWLPDGGPVADDAHVHMYGGVAVKD</sequence>
<dbReference type="AlphaFoldDB" id="A0A543CT43"/>
<evidence type="ECO:0000256" key="1">
    <source>
        <dbReference type="SAM" id="MobiDB-lite"/>
    </source>
</evidence>
<feature type="region of interest" description="Disordered" evidence="1">
    <location>
        <begin position="1"/>
        <end position="20"/>
    </location>
</feature>
<dbReference type="GO" id="GO:0008168">
    <property type="term" value="F:methyltransferase activity"/>
    <property type="evidence" value="ECO:0007669"/>
    <property type="project" value="UniProtKB-KW"/>
</dbReference>
<keyword evidence="2" id="KW-0808">Transferase</keyword>